<dbReference type="EMBL" id="JH971394">
    <property type="protein sequence ID" value="EKM77841.1"/>
    <property type="molecule type" value="Genomic_DNA"/>
</dbReference>
<evidence type="ECO:0000313" key="2">
    <source>
        <dbReference type="EMBL" id="EKM77841.1"/>
    </source>
</evidence>
<evidence type="ECO:0000313" key="3">
    <source>
        <dbReference type="Proteomes" id="UP000008493"/>
    </source>
</evidence>
<dbReference type="RefSeq" id="XP_007331669.1">
    <property type="nucleotide sequence ID" value="XM_007331607.1"/>
</dbReference>
<dbReference type="AlphaFoldDB" id="K5WR37"/>
<name>K5WR37_AGABU</name>
<gene>
    <name evidence="2" type="ORF">AGABI1DRAFT_130112</name>
</gene>
<dbReference type="Proteomes" id="UP000008493">
    <property type="component" value="Unassembled WGS sequence"/>
</dbReference>
<feature type="region of interest" description="Disordered" evidence="1">
    <location>
        <begin position="391"/>
        <end position="448"/>
    </location>
</feature>
<proteinExistence type="predicted"/>
<reference evidence="3" key="1">
    <citation type="journal article" date="2012" name="Proc. Natl. Acad. Sci. U.S.A.">
        <title>Genome sequence of the button mushroom Agaricus bisporus reveals mechanisms governing adaptation to a humic-rich ecological niche.</title>
        <authorList>
            <person name="Morin E."/>
            <person name="Kohler A."/>
            <person name="Baker A.R."/>
            <person name="Foulongne-Oriol M."/>
            <person name="Lombard V."/>
            <person name="Nagy L.G."/>
            <person name="Ohm R.A."/>
            <person name="Patyshakuliyeva A."/>
            <person name="Brun A."/>
            <person name="Aerts A.L."/>
            <person name="Bailey A.M."/>
            <person name="Billette C."/>
            <person name="Coutinho P.M."/>
            <person name="Deakin G."/>
            <person name="Doddapaneni H."/>
            <person name="Floudas D."/>
            <person name="Grimwood J."/>
            <person name="Hilden K."/>
            <person name="Kuees U."/>
            <person name="LaButti K.M."/>
            <person name="Lapidus A."/>
            <person name="Lindquist E.A."/>
            <person name="Lucas S.M."/>
            <person name="Murat C."/>
            <person name="Riley R.W."/>
            <person name="Salamov A.A."/>
            <person name="Schmutz J."/>
            <person name="Subramanian V."/>
            <person name="Woesten H.A.B."/>
            <person name="Xu J."/>
            <person name="Eastwood D.C."/>
            <person name="Foster G.D."/>
            <person name="Sonnenberg A.S."/>
            <person name="Cullen D."/>
            <person name="de Vries R.P."/>
            <person name="Lundell T."/>
            <person name="Hibbett D.S."/>
            <person name="Henrissat B."/>
            <person name="Burton K.S."/>
            <person name="Kerrigan R.W."/>
            <person name="Challen M.P."/>
            <person name="Grigoriev I.V."/>
            <person name="Martin F."/>
        </authorList>
    </citation>
    <scope>NUCLEOTIDE SEQUENCE [LARGE SCALE GENOMIC DNA]</scope>
    <source>
        <strain evidence="3">JB137-S8 / ATCC MYA-4627 / FGSC 10392</strain>
    </source>
</reference>
<dbReference type="InParanoid" id="K5WR37"/>
<dbReference type="GeneID" id="18827149"/>
<evidence type="ECO:0000256" key="1">
    <source>
        <dbReference type="SAM" id="MobiDB-lite"/>
    </source>
</evidence>
<dbReference type="KEGG" id="abp:AGABI1DRAFT130112"/>
<sequence length="448" mass="51827">MLSYVLYYTEHNNTVYAGWTGLTASKNDFHSEALFRHDPHHEVYHAAKRGLPMTPNEVKNLIALVRDPQGVPSYRFEAHLILSEFQAITTRVPTSQLDRAMRWLVDASNFDTNRDRPHTSHEDIPTEGPMRDLASIQDEVGEIYMPRPEAIDTMMIDKYAEYIIYRHFPGSVNYIHGIAMDHMRRVNRRTLFGYALAQFLCSSGDTRPQFVRCFAMLAALPGRYQEYINEYNENNPNSPFREQPGPMFTVYRVFIDRDHDDFIDIKVVATILIDNKIPPSWVDHAYPFGLRVLDQLVKTSQMPHATLVSVDDDRRRRLRSTGVPPAIVAWDGWRPPSPGDHLRLSVAFERVYMTGGNYPTTSIEWIKVGDDVNYPELRHRALLDTLGYESENPQFTEDNNLPDHRTQPDRRDPVHDEATHTENHRTFDPSRPRGRSASPIIRTLSNRR</sequence>
<dbReference type="OrthoDB" id="3000289at2759"/>
<accession>K5WR37</accession>
<feature type="compositionally biased region" description="Basic and acidic residues" evidence="1">
    <location>
        <begin position="401"/>
        <end position="431"/>
    </location>
</feature>
<dbReference type="OMA" id="PGRYQEY"/>
<protein>
    <submittedName>
        <fullName evidence="2">Uncharacterized protein</fullName>
    </submittedName>
</protein>
<keyword evidence="3" id="KW-1185">Reference proteome</keyword>
<organism evidence="2 3">
    <name type="scientific">Agaricus bisporus var. burnettii (strain JB137-S8 / ATCC MYA-4627 / FGSC 10392)</name>
    <name type="common">White button mushroom</name>
    <dbReference type="NCBI Taxonomy" id="597362"/>
    <lineage>
        <taxon>Eukaryota</taxon>
        <taxon>Fungi</taxon>
        <taxon>Dikarya</taxon>
        <taxon>Basidiomycota</taxon>
        <taxon>Agaricomycotina</taxon>
        <taxon>Agaricomycetes</taxon>
        <taxon>Agaricomycetidae</taxon>
        <taxon>Agaricales</taxon>
        <taxon>Agaricineae</taxon>
        <taxon>Agaricaceae</taxon>
        <taxon>Agaricus</taxon>
    </lineage>
</organism>
<dbReference type="HOGENOM" id="CLU_030962_0_0_1"/>